<dbReference type="Gene3D" id="3.40.960.10">
    <property type="entry name" value="VSR Endonuclease"/>
    <property type="match status" value="1"/>
</dbReference>
<comment type="caution">
    <text evidence="2">The sequence shown here is derived from an EMBL/GenBank/DDBJ whole genome shotgun (WGS) entry which is preliminary data.</text>
</comment>
<dbReference type="EMBL" id="JAFCMP010000021">
    <property type="protein sequence ID" value="KAG5191342.1"/>
    <property type="molecule type" value="Genomic_DNA"/>
</dbReference>
<dbReference type="OrthoDB" id="197298at2759"/>
<name>A0A835ZBH3_9STRA</name>
<proteinExistence type="predicted"/>
<keyword evidence="3" id="KW-1185">Reference proteome</keyword>
<accession>A0A835ZBH3</accession>
<feature type="domain" description="Treble clef zinc finger" evidence="1">
    <location>
        <begin position="6"/>
        <end position="62"/>
    </location>
</feature>
<dbReference type="AlphaFoldDB" id="A0A835ZBH3"/>
<evidence type="ECO:0000313" key="3">
    <source>
        <dbReference type="Proteomes" id="UP000664859"/>
    </source>
</evidence>
<sequence>MAIAQIAAQYFPELSNGVSASLICQGSKALVNWRHVCSHGCGAVHTWPASPYKRTSGTGCPYFVRSGTDCICRCRSLGALYPNVAAQIHPTLNGGVNAYKIPSHSHKPLTFICGDGHIWTTRVAVGTSGCRCLTCRQSKLEAEIAAVLTSLGLSFTPQFHFEGSLLLFDDSVSTLRLLTEGDGIQHFEPISFGGSHDINVAFASQKLRDAEKDQLALSNGHSLLRIPYTELGKCRGWVDQCLQQVATVPPGETLMMRENKALYTASGYFADVQV</sequence>
<organism evidence="2 3">
    <name type="scientific">Tribonema minus</name>
    <dbReference type="NCBI Taxonomy" id="303371"/>
    <lineage>
        <taxon>Eukaryota</taxon>
        <taxon>Sar</taxon>
        <taxon>Stramenopiles</taxon>
        <taxon>Ochrophyta</taxon>
        <taxon>PX clade</taxon>
        <taxon>Xanthophyceae</taxon>
        <taxon>Tribonematales</taxon>
        <taxon>Tribonemataceae</taxon>
        <taxon>Tribonema</taxon>
    </lineage>
</organism>
<reference evidence="2" key="1">
    <citation type="submission" date="2021-02" db="EMBL/GenBank/DDBJ databases">
        <title>First Annotated Genome of the Yellow-green Alga Tribonema minus.</title>
        <authorList>
            <person name="Mahan K.M."/>
        </authorList>
    </citation>
    <scope>NUCLEOTIDE SEQUENCE</scope>
    <source>
        <strain evidence="2">UTEX B ZZ1240</strain>
    </source>
</reference>
<protein>
    <recommendedName>
        <fullName evidence="1">Treble clef zinc finger domain-containing protein</fullName>
    </recommendedName>
</protein>
<gene>
    <name evidence="2" type="ORF">JKP88DRAFT_251673</name>
</gene>
<dbReference type="InterPro" id="IPR025487">
    <property type="entry name" value="DUF4379"/>
</dbReference>
<evidence type="ECO:0000259" key="1">
    <source>
        <dbReference type="Pfam" id="PF14311"/>
    </source>
</evidence>
<evidence type="ECO:0000313" key="2">
    <source>
        <dbReference type="EMBL" id="KAG5191342.1"/>
    </source>
</evidence>
<dbReference type="Proteomes" id="UP000664859">
    <property type="component" value="Unassembled WGS sequence"/>
</dbReference>
<dbReference type="Pfam" id="PF14311">
    <property type="entry name" value="DUF4379"/>
    <property type="match status" value="1"/>
</dbReference>